<organism evidence="3 4">
    <name type="scientific">Blepharisma stoltei</name>
    <dbReference type="NCBI Taxonomy" id="1481888"/>
    <lineage>
        <taxon>Eukaryota</taxon>
        <taxon>Sar</taxon>
        <taxon>Alveolata</taxon>
        <taxon>Ciliophora</taxon>
        <taxon>Postciliodesmatophora</taxon>
        <taxon>Heterotrichea</taxon>
        <taxon>Heterotrichida</taxon>
        <taxon>Blepharismidae</taxon>
        <taxon>Blepharisma</taxon>
    </lineage>
</organism>
<evidence type="ECO:0000256" key="2">
    <source>
        <dbReference type="SAM" id="SignalP"/>
    </source>
</evidence>
<sequence length="120" mass="14175">MNKFLIFLLLALGRCSLEDEVSPVIYSWNMIRTNCWIILVLLTAIIGVLVIIKLLFMVHKKQEPNLKSDLTFLKEKTIFNTKYDFLVERPSEKSKLLEKKDKPRYDTNIYRETPIRLTIV</sequence>
<accession>A0AAU9KB48</accession>
<dbReference type="Proteomes" id="UP001162131">
    <property type="component" value="Unassembled WGS sequence"/>
</dbReference>
<keyword evidence="4" id="KW-1185">Reference proteome</keyword>
<comment type="caution">
    <text evidence="3">The sequence shown here is derived from an EMBL/GenBank/DDBJ whole genome shotgun (WGS) entry which is preliminary data.</text>
</comment>
<evidence type="ECO:0000256" key="1">
    <source>
        <dbReference type="SAM" id="Phobius"/>
    </source>
</evidence>
<reference evidence="3" key="1">
    <citation type="submission" date="2021-09" db="EMBL/GenBank/DDBJ databases">
        <authorList>
            <consortium name="AG Swart"/>
            <person name="Singh M."/>
            <person name="Singh A."/>
            <person name="Seah K."/>
            <person name="Emmerich C."/>
        </authorList>
    </citation>
    <scope>NUCLEOTIDE SEQUENCE</scope>
    <source>
        <strain evidence="3">ATCC30299</strain>
    </source>
</reference>
<feature type="transmembrane region" description="Helical" evidence="1">
    <location>
        <begin position="36"/>
        <end position="58"/>
    </location>
</feature>
<proteinExistence type="predicted"/>
<evidence type="ECO:0000313" key="3">
    <source>
        <dbReference type="EMBL" id="CAG9334095.1"/>
    </source>
</evidence>
<keyword evidence="1" id="KW-1133">Transmembrane helix</keyword>
<keyword evidence="1" id="KW-0812">Transmembrane</keyword>
<gene>
    <name evidence="3" type="ORF">BSTOLATCC_MIC59896</name>
</gene>
<feature type="signal peptide" evidence="2">
    <location>
        <begin position="1"/>
        <end position="17"/>
    </location>
</feature>
<name>A0AAU9KB48_9CILI</name>
<dbReference type="EMBL" id="CAJZBQ010000057">
    <property type="protein sequence ID" value="CAG9334095.1"/>
    <property type="molecule type" value="Genomic_DNA"/>
</dbReference>
<keyword evidence="1" id="KW-0472">Membrane</keyword>
<evidence type="ECO:0000313" key="4">
    <source>
        <dbReference type="Proteomes" id="UP001162131"/>
    </source>
</evidence>
<keyword evidence="2" id="KW-0732">Signal</keyword>
<protein>
    <submittedName>
        <fullName evidence="3">Uncharacterized protein</fullName>
    </submittedName>
</protein>
<feature type="chain" id="PRO_5043986867" evidence="2">
    <location>
        <begin position="18"/>
        <end position="120"/>
    </location>
</feature>
<dbReference type="AlphaFoldDB" id="A0AAU9KB48"/>